<reference evidence="2 3" key="1">
    <citation type="submission" date="2018-10" db="EMBL/GenBank/DDBJ databases">
        <title>A high-quality apple genome assembly.</title>
        <authorList>
            <person name="Hu J."/>
        </authorList>
    </citation>
    <scope>NUCLEOTIDE SEQUENCE [LARGE SCALE GENOMIC DNA]</scope>
    <source>
        <strain evidence="3">cv. HFTH1</strain>
        <tissue evidence="2">Young leaf</tissue>
    </source>
</reference>
<dbReference type="PANTHER" id="PTHR33785:SF12">
    <property type="entry name" value="DUF1685 FAMILY PROTEIN"/>
    <property type="match status" value="1"/>
</dbReference>
<evidence type="ECO:0000313" key="3">
    <source>
        <dbReference type="Proteomes" id="UP000290289"/>
    </source>
</evidence>
<dbReference type="Proteomes" id="UP000290289">
    <property type="component" value="Chromosome 11"/>
</dbReference>
<feature type="region of interest" description="Disordered" evidence="1">
    <location>
        <begin position="38"/>
        <end position="62"/>
    </location>
</feature>
<feature type="compositionally biased region" description="Polar residues" evidence="1">
    <location>
        <begin position="221"/>
        <end position="246"/>
    </location>
</feature>
<feature type="region of interest" description="Disordered" evidence="1">
    <location>
        <begin position="170"/>
        <end position="246"/>
    </location>
</feature>
<gene>
    <name evidence="2" type="ORF">DVH24_003220</name>
</gene>
<organism evidence="2 3">
    <name type="scientific">Malus domestica</name>
    <name type="common">Apple</name>
    <name type="synonym">Pyrus malus</name>
    <dbReference type="NCBI Taxonomy" id="3750"/>
    <lineage>
        <taxon>Eukaryota</taxon>
        <taxon>Viridiplantae</taxon>
        <taxon>Streptophyta</taxon>
        <taxon>Embryophyta</taxon>
        <taxon>Tracheophyta</taxon>
        <taxon>Spermatophyta</taxon>
        <taxon>Magnoliopsida</taxon>
        <taxon>eudicotyledons</taxon>
        <taxon>Gunneridae</taxon>
        <taxon>Pentapetalae</taxon>
        <taxon>rosids</taxon>
        <taxon>fabids</taxon>
        <taxon>Rosales</taxon>
        <taxon>Rosaceae</taxon>
        <taxon>Amygdaloideae</taxon>
        <taxon>Maleae</taxon>
        <taxon>Malus</taxon>
    </lineage>
</organism>
<evidence type="ECO:0000313" key="2">
    <source>
        <dbReference type="EMBL" id="RXH82722.1"/>
    </source>
</evidence>
<feature type="compositionally biased region" description="Basic residues" evidence="1">
    <location>
        <begin position="51"/>
        <end position="61"/>
    </location>
</feature>
<feature type="compositionally biased region" description="Gly residues" evidence="1">
    <location>
        <begin position="195"/>
        <end position="216"/>
    </location>
</feature>
<keyword evidence="3" id="KW-1185">Reference proteome</keyword>
<dbReference type="AlphaFoldDB" id="A0A498IL69"/>
<proteinExistence type="predicted"/>
<dbReference type="PANTHER" id="PTHR33785">
    <property type="entry name" value="OS06G0550800 PROTEIN"/>
    <property type="match status" value="1"/>
</dbReference>
<sequence length="299" mass="33267">MSNEFSSNTSTLSLDSVLHRPKLSTILFGKEAREIGNSKQIYSEEEPQKKVERRRRRKKKSESKSLTDLQFEELKGFIDLGFVFSEENKDSNLVSIIAKFRADEMAKANEFIRKQRQRDWEVAQLSLIEIRQIRPEIEPRKRFASSQGARVNGGGVPSADLVGCVLQMDGQGGRRGRGARGGKGARRQRGEARGQRGGARGGRGALNLIGGLGGKQDQGETHSQVPTQAHSECPIQSQSQAQRTTNFSVTREGYVSQAQCEAQPQVAASTSHPQPYSAISNENRFRYKIPAKRGRPWKV</sequence>
<feature type="compositionally biased region" description="Basic residues" evidence="1">
    <location>
        <begin position="174"/>
        <end position="187"/>
    </location>
</feature>
<accession>A0A498IL69</accession>
<evidence type="ECO:0000256" key="1">
    <source>
        <dbReference type="SAM" id="MobiDB-lite"/>
    </source>
</evidence>
<protein>
    <submittedName>
        <fullName evidence="2">Uncharacterized protein</fullName>
    </submittedName>
</protein>
<comment type="caution">
    <text evidence="2">The sequence shown here is derived from an EMBL/GenBank/DDBJ whole genome shotgun (WGS) entry which is preliminary data.</text>
</comment>
<dbReference type="EMBL" id="RDQH01000337">
    <property type="protein sequence ID" value="RXH82722.1"/>
    <property type="molecule type" value="Genomic_DNA"/>
</dbReference>
<name>A0A498IL69_MALDO</name>